<dbReference type="SUPFAM" id="SSF54810">
    <property type="entry name" value="GMP synthetase C-terminal dimerisation domain"/>
    <property type="match status" value="1"/>
</dbReference>
<sequence length="516" mass="57373">MDIHSEKIIILDFGSQTTQLIARRIREQKVYSEIHPFSTSLEKIKALKPSGIVLSGGPCSVYDDDAPHSDPALFDLGIPVLGICYGAQLMMQQLGGRVERAEKREFGKADLLIHQTDGLFAGLESDAIHYQVWMSHGDRIELLPDDFVVTATSAHSPYAALRHRTRPFVAVQFHPEVAHTLIGTDILRNFIFAICNCSPSWTMHSFIESTVAAITAKVGDSRVICALSGGVDSSVVAAIVHRAIGDQLTCIYVNNGLMRTGESEAILRFFKETSKLNVIDVDATDYFLGQLQGVVDPEIKRKRIGLGFIKIFEEEAGKIGEVRYLAQGTLYPDVIESVSYRGEAPIKSHHNVGGLPEIMKLELIEPLRELFKDEVRELGLELGLPEEAIYRQPFPGPGLGIRIMGEVTAERLRVLRQSDVIVLEEMKKSGWYRQVWQSFAVLLPIQTVGVMGDGRTYENVIALRAVDSRDAMTADWSKLPYELLGTISSRIINEVRGVNRVVYDISSKPPATIEWE</sequence>
<feature type="active site" evidence="9">
    <location>
        <position position="174"/>
    </location>
</feature>
<dbReference type="Pfam" id="PF00958">
    <property type="entry name" value="GMP_synt_C"/>
    <property type="match status" value="1"/>
</dbReference>
<evidence type="ECO:0000313" key="12">
    <source>
        <dbReference type="EMBL" id="MBB5347837.1"/>
    </source>
</evidence>
<evidence type="ECO:0000256" key="9">
    <source>
        <dbReference type="HAMAP-Rule" id="MF_00344"/>
    </source>
</evidence>
<dbReference type="InterPro" id="IPR022310">
    <property type="entry name" value="NAD/GMP_synthase"/>
</dbReference>
<dbReference type="InterPro" id="IPR001674">
    <property type="entry name" value="GMP_synth_C"/>
</dbReference>
<evidence type="ECO:0000256" key="3">
    <source>
        <dbReference type="ARBA" id="ARBA00022598"/>
    </source>
</evidence>
<dbReference type="FunFam" id="3.40.50.620:FF:000001">
    <property type="entry name" value="GMP synthase [glutamine-hydrolyzing]"/>
    <property type="match status" value="1"/>
</dbReference>
<evidence type="ECO:0000256" key="8">
    <source>
        <dbReference type="ARBA" id="ARBA00022962"/>
    </source>
</evidence>
<evidence type="ECO:0000256" key="4">
    <source>
        <dbReference type="ARBA" id="ARBA00022741"/>
    </source>
</evidence>
<dbReference type="SUPFAM" id="SSF52317">
    <property type="entry name" value="Class I glutamine amidotransferase-like"/>
    <property type="match status" value="1"/>
</dbReference>
<dbReference type="HAMAP" id="MF_00344">
    <property type="entry name" value="GMP_synthase"/>
    <property type="match status" value="1"/>
</dbReference>
<evidence type="ECO:0000256" key="1">
    <source>
        <dbReference type="ARBA" id="ARBA00002332"/>
    </source>
</evidence>
<dbReference type="NCBIfam" id="NF000848">
    <property type="entry name" value="PRK00074.1"/>
    <property type="match status" value="1"/>
</dbReference>
<accession>A0A840UNK2</accession>
<keyword evidence="4 9" id="KW-0547">Nucleotide-binding</keyword>
<feature type="domain" description="GMPS ATP-PPase" evidence="11">
    <location>
        <begin position="201"/>
        <end position="391"/>
    </location>
</feature>
<dbReference type="PROSITE" id="PS51273">
    <property type="entry name" value="GATASE_TYPE_1"/>
    <property type="match status" value="1"/>
</dbReference>
<evidence type="ECO:0000313" key="13">
    <source>
        <dbReference type="Proteomes" id="UP000539642"/>
    </source>
</evidence>
<dbReference type="FunFam" id="3.30.300.10:FF:000002">
    <property type="entry name" value="GMP synthase [glutamine-hydrolyzing]"/>
    <property type="match status" value="1"/>
</dbReference>
<dbReference type="RefSeq" id="WP_183349986.1">
    <property type="nucleotide sequence ID" value="NZ_JACHEO010000007.1"/>
</dbReference>
<dbReference type="InterPro" id="IPR029062">
    <property type="entry name" value="Class_I_gatase-like"/>
</dbReference>
<comment type="subunit">
    <text evidence="9">Homodimer.</text>
</comment>
<dbReference type="UniPathway" id="UPA00189">
    <property type="reaction ID" value="UER00296"/>
</dbReference>
<feature type="active site" description="Nucleophile" evidence="9">
    <location>
        <position position="84"/>
    </location>
</feature>
<dbReference type="FunFam" id="3.40.50.880:FF:000001">
    <property type="entry name" value="GMP synthase [glutamine-hydrolyzing]"/>
    <property type="match status" value="1"/>
</dbReference>
<protein>
    <recommendedName>
        <fullName evidence="9">GMP synthase [glutamine-hydrolyzing]</fullName>
        <ecNumber evidence="9">6.3.5.2</ecNumber>
    </recommendedName>
    <alternativeName>
        <fullName evidence="9">GMP synthetase</fullName>
    </alternativeName>
    <alternativeName>
        <fullName evidence="9">Glutamine amidotransferase</fullName>
    </alternativeName>
</protein>
<dbReference type="SUPFAM" id="SSF52402">
    <property type="entry name" value="Adenine nucleotide alpha hydrolases-like"/>
    <property type="match status" value="1"/>
</dbReference>
<evidence type="ECO:0000256" key="6">
    <source>
        <dbReference type="ARBA" id="ARBA00022755"/>
    </source>
</evidence>
<dbReference type="GO" id="GO:0005829">
    <property type="term" value="C:cytosol"/>
    <property type="evidence" value="ECO:0007669"/>
    <property type="project" value="TreeGrafter"/>
</dbReference>
<keyword evidence="13" id="KW-1185">Reference proteome</keyword>
<dbReference type="CDD" id="cd01997">
    <property type="entry name" value="GMP_synthase_C"/>
    <property type="match status" value="1"/>
</dbReference>
<dbReference type="InterPro" id="IPR014729">
    <property type="entry name" value="Rossmann-like_a/b/a_fold"/>
</dbReference>
<dbReference type="Gene3D" id="3.40.50.620">
    <property type="entry name" value="HUPs"/>
    <property type="match status" value="1"/>
</dbReference>
<evidence type="ECO:0000256" key="7">
    <source>
        <dbReference type="ARBA" id="ARBA00022840"/>
    </source>
</evidence>
<dbReference type="PROSITE" id="PS51553">
    <property type="entry name" value="GMPS_ATP_PPASE"/>
    <property type="match status" value="1"/>
</dbReference>
<dbReference type="NCBIfam" id="TIGR00888">
    <property type="entry name" value="guaA_Nterm"/>
    <property type="match status" value="1"/>
</dbReference>
<keyword evidence="3 9" id="KW-0436">Ligase</keyword>
<keyword evidence="5 9" id="KW-0332">GMP biosynthesis</keyword>
<evidence type="ECO:0000256" key="10">
    <source>
        <dbReference type="PROSITE-ProRule" id="PRU00886"/>
    </source>
</evidence>
<feature type="active site" evidence="9">
    <location>
        <position position="176"/>
    </location>
</feature>
<dbReference type="EMBL" id="JACHEO010000007">
    <property type="protein sequence ID" value="MBB5347837.1"/>
    <property type="molecule type" value="Genomic_DNA"/>
</dbReference>
<comment type="caution">
    <text evidence="12">The sequence shown here is derived from an EMBL/GenBank/DDBJ whole genome shotgun (WGS) entry which is preliminary data.</text>
</comment>
<gene>
    <name evidence="9" type="primary">guaA</name>
    <name evidence="12" type="ORF">HNQ81_001566</name>
</gene>
<dbReference type="PRINTS" id="PR00096">
    <property type="entry name" value="GATASE"/>
</dbReference>
<dbReference type="Gene3D" id="3.30.300.10">
    <property type="match status" value="1"/>
</dbReference>
<keyword evidence="7 9" id="KW-0067">ATP-binding</keyword>
<organism evidence="12 13">
    <name type="scientific">Desulfoprunum benzoelyticum</name>
    <dbReference type="NCBI Taxonomy" id="1506996"/>
    <lineage>
        <taxon>Bacteria</taxon>
        <taxon>Pseudomonadati</taxon>
        <taxon>Thermodesulfobacteriota</taxon>
        <taxon>Desulfobulbia</taxon>
        <taxon>Desulfobulbales</taxon>
        <taxon>Desulfobulbaceae</taxon>
        <taxon>Desulfoprunum</taxon>
    </lineage>
</organism>
<dbReference type="EC" id="6.3.5.2" evidence="9"/>
<dbReference type="CDD" id="cd01742">
    <property type="entry name" value="GATase1_GMP_Synthase"/>
    <property type="match status" value="1"/>
</dbReference>
<dbReference type="PANTHER" id="PTHR11922:SF2">
    <property type="entry name" value="GMP SYNTHASE [GLUTAMINE-HYDROLYZING]"/>
    <property type="match status" value="1"/>
</dbReference>
<feature type="binding site" evidence="10">
    <location>
        <begin position="228"/>
        <end position="234"/>
    </location>
    <ligand>
        <name>ATP</name>
        <dbReference type="ChEBI" id="CHEBI:30616"/>
    </ligand>
</feature>
<dbReference type="InterPro" id="IPR004739">
    <property type="entry name" value="GMP_synth_GATase"/>
</dbReference>
<evidence type="ECO:0000259" key="11">
    <source>
        <dbReference type="PROSITE" id="PS51553"/>
    </source>
</evidence>
<comment type="function">
    <text evidence="1 9">Catalyzes the synthesis of GMP from XMP.</text>
</comment>
<dbReference type="InterPro" id="IPR022955">
    <property type="entry name" value="GMP_synthase"/>
</dbReference>
<evidence type="ECO:0000256" key="5">
    <source>
        <dbReference type="ARBA" id="ARBA00022749"/>
    </source>
</evidence>
<dbReference type="AlphaFoldDB" id="A0A840UNK2"/>
<dbReference type="PRINTS" id="PR00097">
    <property type="entry name" value="ANTSNTHASEII"/>
</dbReference>
<dbReference type="Gene3D" id="3.40.50.880">
    <property type="match status" value="1"/>
</dbReference>
<reference evidence="12 13" key="1">
    <citation type="submission" date="2020-08" db="EMBL/GenBank/DDBJ databases">
        <title>Genomic Encyclopedia of Type Strains, Phase IV (KMG-IV): sequencing the most valuable type-strain genomes for metagenomic binning, comparative biology and taxonomic classification.</title>
        <authorList>
            <person name="Goeker M."/>
        </authorList>
    </citation>
    <scope>NUCLEOTIDE SEQUENCE [LARGE SCALE GENOMIC DNA]</scope>
    <source>
        <strain evidence="12 13">DSM 28570</strain>
    </source>
</reference>
<dbReference type="Pfam" id="PF00117">
    <property type="entry name" value="GATase"/>
    <property type="match status" value="1"/>
</dbReference>
<dbReference type="GO" id="GO:0005524">
    <property type="term" value="F:ATP binding"/>
    <property type="evidence" value="ECO:0007669"/>
    <property type="project" value="UniProtKB-UniRule"/>
</dbReference>
<dbReference type="GO" id="GO:0003921">
    <property type="term" value="F:GMP synthase activity"/>
    <property type="evidence" value="ECO:0007669"/>
    <property type="project" value="InterPro"/>
</dbReference>
<dbReference type="PANTHER" id="PTHR11922">
    <property type="entry name" value="GMP SYNTHASE-RELATED"/>
    <property type="match status" value="1"/>
</dbReference>
<proteinExistence type="inferred from homology"/>
<dbReference type="Proteomes" id="UP000539642">
    <property type="component" value="Unassembled WGS sequence"/>
</dbReference>
<keyword evidence="8 9" id="KW-0315">Glutamine amidotransferase</keyword>
<comment type="pathway">
    <text evidence="2 9">Purine metabolism; GMP biosynthesis; GMP from XMP (L-Gln route): step 1/1.</text>
</comment>
<name>A0A840UNK2_9BACT</name>
<dbReference type="Pfam" id="PF02540">
    <property type="entry name" value="NAD_synthase"/>
    <property type="match status" value="1"/>
</dbReference>
<evidence type="ECO:0000256" key="2">
    <source>
        <dbReference type="ARBA" id="ARBA00005153"/>
    </source>
</evidence>
<dbReference type="InterPro" id="IPR017926">
    <property type="entry name" value="GATASE"/>
</dbReference>
<keyword evidence="6 9" id="KW-0658">Purine biosynthesis</keyword>
<dbReference type="InterPro" id="IPR025777">
    <property type="entry name" value="GMPS_ATP_PPase_dom"/>
</dbReference>
<comment type="catalytic activity">
    <reaction evidence="9">
        <text>XMP + L-glutamine + ATP + H2O = GMP + L-glutamate + AMP + diphosphate + 2 H(+)</text>
        <dbReference type="Rhea" id="RHEA:11680"/>
        <dbReference type="ChEBI" id="CHEBI:15377"/>
        <dbReference type="ChEBI" id="CHEBI:15378"/>
        <dbReference type="ChEBI" id="CHEBI:29985"/>
        <dbReference type="ChEBI" id="CHEBI:30616"/>
        <dbReference type="ChEBI" id="CHEBI:33019"/>
        <dbReference type="ChEBI" id="CHEBI:57464"/>
        <dbReference type="ChEBI" id="CHEBI:58115"/>
        <dbReference type="ChEBI" id="CHEBI:58359"/>
        <dbReference type="ChEBI" id="CHEBI:456215"/>
        <dbReference type="EC" id="6.3.5.2"/>
    </reaction>
</comment>
<dbReference type="NCBIfam" id="TIGR00884">
    <property type="entry name" value="guaA_Cterm"/>
    <property type="match status" value="1"/>
</dbReference>